<reference evidence="2" key="1">
    <citation type="journal article" date="2014" name="Front. Microbiol.">
        <title>High frequency of phylogenetically diverse reductive dehalogenase-homologous genes in deep subseafloor sedimentary metagenomes.</title>
        <authorList>
            <person name="Kawai M."/>
            <person name="Futagami T."/>
            <person name="Toyoda A."/>
            <person name="Takaki Y."/>
            <person name="Nishi S."/>
            <person name="Hori S."/>
            <person name="Arai W."/>
            <person name="Tsubouchi T."/>
            <person name="Morono Y."/>
            <person name="Uchiyama I."/>
            <person name="Ito T."/>
            <person name="Fujiyama A."/>
            <person name="Inagaki F."/>
            <person name="Takami H."/>
        </authorList>
    </citation>
    <scope>NUCLEOTIDE SEQUENCE</scope>
    <source>
        <strain evidence="2">Expedition CK06-06</strain>
    </source>
</reference>
<dbReference type="EMBL" id="BART01034405">
    <property type="protein sequence ID" value="GAH17102.1"/>
    <property type="molecule type" value="Genomic_DNA"/>
</dbReference>
<protein>
    <recommendedName>
        <fullName evidence="3">Histidine kinase N-terminal 7TM region domain-containing protein</fullName>
    </recommendedName>
</protein>
<evidence type="ECO:0000256" key="1">
    <source>
        <dbReference type="SAM" id="Phobius"/>
    </source>
</evidence>
<feature type="transmembrane region" description="Helical" evidence="1">
    <location>
        <begin position="138"/>
        <end position="160"/>
    </location>
</feature>
<keyword evidence="1" id="KW-0472">Membrane</keyword>
<sequence length="191" mass="22167">LSIFYVIAGAGLILNFVQFLARLTEIEIIIYLLYFLSSFLIIFSPIFILIFINIILKVDFPNKKYILIVFFYAIGCIIIHLFPGGITFNENWTPVYSWTFFIVANIFLTIFIVIPMILYSIQLSRTFISQDLKRRLRLFLLGITALSLELYGGVLFNTWQEPIFRYIYGLLGIFLFISSGLMIYYGIGKSL</sequence>
<name>X1DA39_9ZZZZ</name>
<dbReference type="AlphaFoldDB" id="X1DA39"/>
<gene>
    <name evidence="2" type="ORF">S01H4_58811</name>
</gene>
<feature type="transmembrane region" description="Helical" evidence="1">
    <location>
        <begin position="95"/>
        <end position="118"/>
    </location>
</feature>
<feature type="transmembrane region" description="Helical" evidence="1">
    <location>
        <begin position="166"/>
        <end position="187"/>
    </location>
</feature>
<proteinExistence type="predicted"/>
<organism evidence="2">
    <name type="scientific">marine sediment metagenome</name>
    <dbReference type="NCBI Taxonomy" id="412755"/>
    <lineage>
        <taxon>unclassified sequences</taxon>
        <taxon>metagenomes</taxon>
        <taxon>ecological metagenomes</taxon>
    </lineage>
</organism>
<feature type="transmembrane region" description="Helical" evidence="1">
    <location>
        <begin position="65"/>
        <end position="83"/>
    </location>
</feature>
<evidence type="ECO:0008006" key="3">
    <source>
        <dbReference type="Google" id="ProtNLM"/>
    </source>
</evidence>
<evidence type="ECO:0000313" key="2">
    <source>
        <dbReference type="EMBL" id="GAH17102.1"/>
    </source>
</evidence>
<feature type="transmembrane region" description="Helical" evidence="1">
    <location>
        <begin position="28"/>
        <end position="56"/>
    </location>
</feature>
<comment type="caution">
    <text evidence="2">The sequence shown here is derived from an EMBL/GenBank/DDBJ whole genome shotgun (WGS) entry which is preliminary data.</text>
</comment>
<accession>X1DA39</accession>
<keyword evidence="1" id="KW-1133">Transmembrane helix</keyword>
<feature type="non-terminal residue" evidence="2">
    <location>
        <position position="1"/>
    </location>
</feature>
<keyword evidence="1" id="KW-0812">Transmembrane</keyword>